<feature type="region of interest" description="Disordered" evidence="1">
    <location>
        <begin position="1"/>
        <end position="20"/>
    </location>
</feature>
<organism evidence="2 3">
    <name type="scientific">Gossypium raimondii</name>
    <name type="common">Peruvian cotton</name>
    <name type="synonym">Gossypium klotzschianum subsp. raimondii</name>
    <dbReference type="NCBI Taxonomy" id="29730"/>
    <lineage>
        <taxon>Eukaryota</taxon>
        <taxon>Viridiplantae</taxon>
        <taxon>Streptophyta</taxon>
        <taxon>Embryophyta</taxon>
        <taxon>Tracheophyta</taxon>
        <taxon>Spermatophyta</taxon>
        <taxon>Magnoliopsida</taxon>
        <taxon>eudicotyledons</taxon>
        <taxon>Gunneridae</taxon>
        <taxon>Pentapetalae</taxon>
        <taxon>rosids</taxon>
        <taxon>malvids</taxon>
        <taxon>Malvales</taxon>
        <taxon>Malvaceae</taxon>
        <taxon>Malvoideae</taxon>
        <taxon>Gossypium</taxon>
    </lineage>
</organism>
<dbReference type="AlphaFoldDB" id="A0A7J8PE48"/>
<sequence length="96" mass="10739">MLRLEEEQLSGMRAKPTLREKDESGYGNWAIEEVSNMGFSVVELGLENVERAQDEHREIEEGNSGGVITIWDKVRFEVALALEDEVGCGGVLKDDK</sequence>
<proteinExistence type="predicted"/>
<protein>
    <submittedName>
        <fullName evidence="2">Uncharacterized protein</fullName>
    </submittedName>
</protein>
<reference evidence="2 3" key="1">
    <citation type="journal article" date="2019" name="Genome Biol. Evol.">
        <title>Insights into the evolution of the New World diploid cottons (Gossypium, subgenus Houzingenia) based on genome sequencing.</title>
        <authorList>
            <person name="Grover C.E."/>
            <person name="Arick M.A. 2nd"/>
            <person name="Thrash A."/>
            <person name="Conover J.L."/>
            <person name="Sanders W.S."/>
            <person name="Peterson D.G."/>
            <person name="Frelichowski J.E."/>
            <person name="Scheffler J.A."/>
            <person name="Scheffler B.E."/>
            <person name="Wendel J.F."/>
        </authorList>
    </citation>
    <scope>NUCLEOTIDE SEQUENCE [LARGE SCALE GENOMIC DNA]</scope>
    <source>
        <strain evidence="2">8</strain>
        <tissue evidence="2">Leaf</tissue>
    </source>
</reference>
<evidence type="ECO:0000313" key="3">
    <source>
        <dbReference type="Proteomes" id="UP000593578"/>
    </source>
</evidence>
<dbReference type="EMBL" id="JABEZZ010000006">
    <property type="protein sequence ID" value="MBA0587406.1"/>
    <property type="molecule type" value="Genomic_DNA"/>
</dbReference>
<evidence type="ECO:0000256" key="1">
    <source>
        <dbReference type="SAM" id="MobiDB-lite"/>
    </source>
</evidence>
<comment type="caution">
    <text evidence="2">The sequence shown here is derived from an EMBL/GenBank/DDBJ whole genome shotgun (WGS) entry which is preliminary data.</text>
</comment>
<dbReference type="Proteomes" id="UP000593578">
    <property type="component" value="Unassembled WGS sequence"/>
</dbReference>
<name>A0A7J8PE48_GOSRA</name>
<evidence type="ECO:0000313" key="2">
    <source>
        <dbReference type="EMBL" id="MBA0587406.1"/>
    </source>
</evidence>
<accession>A0A7J8PE48</accession>
<gene>
    <name evidence="2" type="ORF">Gorai_000538</name>
</gene>